<dbReference type="InterPro" id="IPR011051">
    <property type="entry name" value="RmlC_Cupin_sf"/>
</dbReference>
<dbReference type="PANTHER" id="PTHR43698">
    <property type="entry name" value="RIBD C-TERMINAL DOMAIN CONTAINING PROTEIN"/>
    <property type="match status" value="1"/>
</dbReference>
<dbReference type="InterPro" id="IPR047263">
    <property type="entry name" value="HNL-like_cupin"/>
</dbReference>
<name>A0A1E7K069_9ACTN</name>
<dbReference type="RefSeq" id="WP_069990952.1">
    <property type="nucleotide sequence ID" value="NZ_LJGV01000022.1"/>
</dbReference>
<sequence length="136" mass="14785">MQVTRVSPDTAAAPPDWVIGTVWIDEISAPTGPSRLRIDSVHFAPGSRTVWHRHPLGQVLHVTAGTGLVQRRGGAVDIIRAGDTVRIEPGEWHWHGAGPTTFMTHLAVQEIAEDGTEAERGDAVTPDEYPSRRPTD</sequence>
<dbReference type="AlphaFoldDB" id="A0A1E7K069"/>
<reference evidence="3 4" key="1">
    <citation type="journal article" date="2016" name="Front. Microbiol.">
        <title>Comparative Genomics Analysis of Streptomyces Species Reveals Their Adaptation to the Marine Environment and Their Diversity at the Genomic Level.</title>
        <authorList>
            <person name="Tian X."/>
            <person name="Zhang Z."/>
            <person name="Yang T."/>
            <person name="Chen M."/>
            <person name="Li J."/>
            <person name="Chen F."/>
            <person name="Yang J."/>
            <person name="Li W."/>
            <person name="Zhang B."/>
            <person name="Zhang Z."/>
            <person name="Wu J."/>
            <person name="Zhang C."/>
            <person name="Long L."/>
            <person name="Xiao J."/>
        </authorList>
    </citation>
    <scope>NUCLEOTIDE SEQUENCE [LARGE SCALE GENOMIC DNA]</scope>
    <source>
        <strain evidence="3 4">SCSIO M10379</strain>
    </source>
</reference>
<protein>
    <submittedName>
        <fullName evidence="3">Cupin</fullName>
    </submittedName>
</protein>
<dbReference type="PATRIC" id="fig|943816.4.peg.341"/>
<dbReference type="Pfam" id="PF07883">
    <property type="entry name" value="Cupin_2"/>
    <property type="match status" value="1"/>
</dbReference>
<evidence type="ECO:0000313" key="3">
    <source>
        <dbReference type="EMBL" id="OEU97333.1"/>
    </source>
</evidence>
<evidence type="ECO:0000259" key="2">
    <source>
        <dbReference type="Pfam" id="PF07883"/>
    </source>
</evidence>
<comment type="caution">
    <text evidence="3">The sequence shown here is derived from an EMBL/GenBank/DDBJ whole genome shotgun (WGS) entry which is preliminary data.</text>
</comment>
<gene>
    <name evidence="3" type="ORF">AN217_04980</name>
</gene>
<feature type="domain" description="Cupin type-2" evidence="2">
    <location>
        <begin position="41"/>
        <end position="96"/>
    </location>
</feature>
<evidence type="ECO:0000256" key="1">
    <source>
        <dbReference type="SAM" id="MobiDB-lite"/>
    </source>
</evidence>
<dbReference type="Gene3D" id="2.60.120.10">
    <property type="entry name" value="Jelly Rolls"/>
    <property type="match status" value="1"/>
</dbReference>
<dbReference type="SUPFAM" id="SSF51182">
    <property type="entry name" value="RmlC-like cupins"/>
    <property type="match status" value="1"/>
</dbReference>
<feature type="region of interest" description="Disordered" evidence="1">
    <location>
        <begin position="114"/>
        <end position="136"/>
    </location>
</feature>
<dbReference type="EMBL" id="LJGV01000022">
    <property type="protein sequence ID" value="OEU97333.1"/>
    <property type="molecule type" value="Genomic_DNA"/>
</dbReference>
<dbReference type="Proteomes" id="UP000175829">
    <property type="component" value="Unassembled WGS sequence"/>
</dbReference>
<evidence type="ECO:0000313" key="4">
    <source>
        <dbReference type="Proteomes" id="UP000175829"/>
    </source>
</evidence>
<organism evidence="3 4">
    <name type="scientific">Streptomyces qinglanensis</name>
    <dbReference type="NCBI Taxonomy" id="943816"/>
    <lineage>
        <taxon>Bacteria</taxon>
        <taxon>Bacillati</taxon>
        <taxon>Actinomycetota</taxon>
        <taxon>Actinomycetes</taxon>
        <taxon>Kitasatosporales</taxon>
        <taxon>Streptomycetaceae</taxon>
        <taxon>Streptomyces</taxon>
    </lineage>
</organism>
<dbReference type="InterPro" id="IPR014710">
    <property type="entry name" value="RmlC-like_jellyroll"/>
</dbReference>
<dbReference type="PANTHER" id="PTHR43698:SF1">
    <property type="entry name" value="BLL4564 PROTEIN"/>
    <property type="match status" value="1"/>
</dbReference>
<accession>A0A1E7K069</accession>
<dbReference type="CDD" id="cd02233">
    <property type="entry name" value="cupin_HNL-like"/>
    <property type="match status" value="1"/>
</dbReference>
<dbReference type="InterPro" id="IPR013096">
    <property type="entry name" value="Cupin_2"/>
</dbReference>
<proteinExistence type="predicted"/>